<dbReference type="OrthoDB" id="5865877at2759"/>
<evidence type="ECO:0000313" key="2">
    <source>
        <dbReference type="Proteomes" id="UP000271889"/>
    </source>
</evidence>
<name>A0A3P6S2P6_CYLGO</name>
<organism evidence="1 2">
    <name type="scientific">Cylicostephanus goldi</name>
    <name type="common">Nematode worm</name>
    <dbReference type="NCBI Taxonomy" id="71465"/>
    <lineage>
        <taxon>Eukaryota</taxon>
        <taxon>Metazoa</taxon>
        <taxon>Ecdysozoa</taxon>
        <taxon>Nematoda</taxon>
        <taxon>Chromadorea</taxon>
        <taxon>Rhabditida</taxon>
        <taxon>Rhabditina</taxon>
        <taxon>Rhabditomorpha</taxon>
        <taxon>Strongyloidea</taxon>
        <taxon>Strongylidae</taxon>
        <taxon>Cylicostephanus</taxon>
    </lineage>
</organism>
<gene>
    <name evidence="1" type="ORF">CGOC_LOCUS5168</name>
</gene>
<dbReference type="Proteomes" id="UP000271889">
    <property type="component" value="Unassembled WGS sequence"/>
</dbReference>
<protein>
    <submittedName>
        <fullName evidence="1">Uncharacterized protein</fullName>
    </submittedName>
</protein>
<dbReference type="EMBL" id="UYRV01015333">
    <property type="protein sequence ID" value="VDK60945.1"/>
    <property type="molecule type" value="Genomic_DNA"/>
</dbReference>
<evidence type="ECO:0000313" key="1">
    <source>
        <dbReference type="EMBL" id="VDK60945.1"/>
    </source>
</evidence>
<sequence length="67" mass="7719">MQAFVEAIREQILSILSYVDPNDDMREMVHNAILDHCGLLQKVRALEVIRFTSQTGALLQFKNIYPN</sequence>
<keyword evidence="2" id="KW-1185">Reference proteome</keyword>
<dbReference type="AlphaFoldDB" id="A0A3P6S2P6"/>
<accession>A0A3P6S2P6</accession>
<reference evidence="1 2" key="1">
    <citation type="submission" date="2018-11" db="EMBL/GenBank/DDBJ databases">
        <authorList>
            <consortium name="Pathogen Informatics"/>
        </authorList>
    </citation>
    <scope>NUCLEOTIDE SEQUENCE [LARGE SCALE GENOMIC DNA]</scope>
</reference>
<proteinExistence type="predicted"/>